<protein>
    <submittedName>
        <fullName evidence="1">Uncharacterized protein</fullName>
    </submittedName>
</protein>
<dbReference type="EMBL" id="FCOA02000020">
    <property type="protein sequence ID" value="SAK79525.1"/>
    <property type="molecule type" value="Genomic_DNA"/>
</dbReference>
<reference evidence="1" key="1">
    <citation type="submission" date="2016-01" db="EMBL/GenBank/DDBJ databases">
        <authorList>
            <person name="Peeters C."/>
        </authorList>
    </citation>
    <scope>NUCLEOTIDE SEQUENCE</scope>
    <source>
        <strain evidence="1">LMG 29322</strain>
    </source>
</reference>
<dbReference type="AlphaFoldDB" id="A0A158CAZ7"/>
<evidence type="ECO:0000313" key="1">
    <source>
        <dbReference type="EMBL" id="SAK79525.1"/>
    </source>
</evidence>
<name>A0A158CAZ7_9BURK</name>
<dbReference type="Proteomes" id="UP000054851">
    <property type="component" value="Unassembled WGS sequence"/>
</dbReference>
<proteinExistence type="predicted"/>
<accession>A0A158CAZ7</accession>
<gene>
    <name evidence="1" type="ORF">AWB79_05048</name>
</gene>
<dbReference type="RefSeq" id="WP_232471000.1">
    <property type="nucleotide sequence ID" value="NZ_FCOA02000020.1"/>
</dbReference>
<sequence length="122" mass="13552">MGGGLAQQFAYALPNHMKFEQPKVIQVFAFDPSPVTGYYTLGKTLRVRNTVGMKIDRIFERGEVLATARSLVALIYPPSTINPAIRAVRYNFYGIHNPIRAHSIARLTEGLYEARTGGKPSI</sequence>
<comment type="caution">
    <text evidence="1">The sequence shown here is derived from an EMBL/GenBank/DDBJ whole genome shotgun (WGS) entry which is preliminary data.</text>
</comment>
<keyword evidence="2" id="KW-1185">Reference proteome</keyword>
<evidence type="ECO:0000313" key="2">
    <source>
        <dbReference type="Proteomes" id="UP000054851"/>
    </source>
</evidence>
<organism evidence="1 2">
    <name type="scientific">Caballeronia hypogeia</name>
    <dbReference type="NCBI Taxonomy" id="1777140"/>
    <lineage>
        <taxon>Bacteria</taxon>
        <taxon>Pseudomonadati</taxon>
        <taxon>Pseudomonadota</taxon>
        <taxon>Betaproteobacteria</taxon>
        <taxon>Burkholderiales</taxon>
        <taxon>Burkholderiaceae</taxon>
        <taxon>Caballeronia</taxon>
    </lineage>
</organism>